<evidence type="ECO:0000256" key="3">
    <source>
        <dbReference type="ARBA" id="ARBA00023002"/>
    </source>
</evidence>
<protein>
    <submittedName>
        <fullName evidence="6">FAD-dependent oxidoreductase</fullName>
    </submittedName>
</protein>
<dbReference type="RefSeq" id="WP_349244402.1">
    <property type="nucleotide sequence ID" value="NZ_JASCXX010000008.1"/>
</dbReference>
<keyword evidence="1" id="KW-0004">4Fe-4S</keyword>
<dbReference type="PANTHER" id="PTHR43498:SF1">
    <property type="entry name" value="COB--COM HETERODISULFIDE REDUCTASE IRON-SULFUR SUBUNIT A"/>
    <property type="match status" value="1"/>
</dbReference>
<dbReference type="Pfam" id="PF12831">
    <property type="entry name" value="FAD_oxidored"/>
    <property type="match status" value="1"/>
</dbReference>
<dbReference type="InterPro" id="IPR039650">
    <property type="entry name" value="HdrA-like"/>
</dbReference>
<evidence type="ECO:0000256" key="1">
    <source>
        <dbReference type="ARBA" id="ARBA00022485"/>
    </source>
</evidence>
<dbReference type="EMBL" id="JASCXX010000008">
    <property type="protein sequence ID" value="MDI6448993.1"/>
    <property type="molecule type" value="Genomic_DNA"/>
</dbReference>
<organism evidence="6 7">
    <name type="scientific">Anaerobaca lacustris</name>
    <dbReference type="NCBI Taxonomy" id="3044600"/>
    <lineage>
        <taxon>Bacteria</taxon>
        <taxon>Pseudomonadati</taxon>
        <taxon>Planctomycetota</taxon>
        <taxon>Phycisphaerae</taxon>
        <taxon>Sedimentisphaerales</taxon>
        <taxon>Anaerobacaceae</taxon>
        <taxon>Anaerobaca</taxon>
    </lineage>
</organism>
<comment type="caution">
    <text evidence="6">The sequence shown here is derived from an EMBL/GenBank/DDBJ whole genome shotgun (WGS) entry which is preliminary data.</text>
</comment>
<dbReference type="GO" id="GO:0046872">
    <property type="term" value="F:metal ion binding"/>
    <property type="evidence" value="ECO:0007669"/>
    <property type="project" value="UniProtKB-KW"/>
</dbReference>
<evidence type="ECO:0000313" key="6">
    <source>
        <dbReference type="EMBL" id="MDI6448993.1"/>
    </source>
</evidence>
<accession>A0AAW6U188</accession>
<keyword evidence="7" id="KW-1185">Reference proteome</keyword>
<dbReference type="Gene3D" id="3.50.50.60">
    <property type="entry name" value="FAD/NAD(P)-binding domain"/>
    <property type="match status" value="1"/>
</dbReference>
<dbReference type="SUPFAM" id="SSF51905">
    <property type="entry name" value="FAD/NAD(P)-binding domain"/>
    <property type="match status" value="1"/>
</dbReference>
<keyword evidence="4" id="KW-0408">Iron</keyword>
<dbReference type="InterPro" id="IPR036188">
    <property type="entry name" value="FAD/NAD-bd_sf"/>
</dbReference>
<proteinExistence type="predicted"/>
<dbReference type="GO" id="GO:0016491">
    <property type="term" value="F:oxidoreductase activity"/>
    <property type="evidence" value="ECO:0007669"/>
    <property type="project" value="UniProtKB-KW"/>
</dbReference>
<dbReference type="Proteomes" id="UP001431776">
    <property type="component" value="Unassembled WGS sequence"/>
</dbReference>
<dbReference type="PANTHER" id="PTHR43498">
    <property type="entry name" value="FERREDOXIN:COB-COM HETERODISULFIDE REDUCTASE SUBUNIT A"/>
    <property type="match status" value="1"/>
</dbReference>
<gene>
    <name evidence="6" type="ORF">QJ522_08055</name>
</gene>
<sequence>MDRREFSKRMLMAGAGLGLNAAPVVGSRGDYYEEPAKRLPIRTFDVVVAGGGTAGVVAAIAAARQGARTALIELKGYPGGTATEGGTALHSYYNLWKAFDVEKRQVVRGIPQEIIDRLMKVGGCTGHAEMLEHYNYDSVCTAIDTELYKLITFEMLVEAGVQVFVNTRVVGAIVDGSRVRGAIVESRSGREAFYAKSFVDCTAYGDLCAYAGAKYSEPNDYPVCNSVGVGNVDIDKYYEFFRSNKLRGQLARGMRSGRPNLIVRAGADTSQINVPELAEGARAIGMSFITTTVHDNYFMFIKCNLKLPVSPTDRDEVTKAELEIRRRMARAVELFRQYIPGCEKAFMARTSPNLCIRRGRLIECDYDITHEDVIEARHFDDEIMVYGFHDMAPRLQVKGGGTYGVPYRALCVKGIENLYACGMMITSDHRAHMSTRNTVCCMGQGQGIGTAAALCAARGIGTRDLPYGPLRDALNRAGVYFES</sequence>
<keyword evidence="2" id="KW-0479">Metal-binding</keyword>
<evidence type="ECO:0000256" key="2">
    <source>
        <dbReference type="ARBA" id="ARBA00022723"/>
    </source>
</evidence>
<reference evidence="6" key="1">
    <citation type="submission" date="2023-05" db="EMBL/GenBank/DDBJ databases">
        <title>Anaerotaeda fermentans gen. nov., sp. nov., a novel anaerobic planctomycete of the new family within the order Sedimentisphaerales isolated from Taman Peninsula, Russia.</title>
        <authorList>
            <person name="Khomyakova M.A."/>
            <person name="Merkel A.Y."/>
            <person name="Slobodkin A.I."/>
        </authorList>
    </citation>
    <scope>NUCLEOTIDE SEQUENCE</scope>
    <source>
        <strain evidence="6">M17dextr</strain>
    </source>
</reference>
<evidence type="ECO:0000313" key="7">
    <source>
        <dbReference type="Proteomes" id="UP001431776"/>
    </source>
</evidence>
<dbReference type="GO" id="GO:0051539">
    <property type="term" value="F:4 iron, 4 sulfur cluster binding"/>
    <property type="evidence" value="ECO:0007669"/>
    <property type="project" value="UniProtKB-KW"/>
</dbReference>
<evidence type="ECO:0000256" key="5">
    <source>
        <dbReference type="ARBA" id="ARBA00023014"/>
    </source>
</evidence>
<evidence type="ECO:0000256" key="4">
    <source>
        <dbReference type="ARBA" id="ARBA00023004"/>
    </source>
</evidence>
<keyword evidence="3" id="KW-0560">Oxidoreductase</keyword>
<dbReference type="PRINTS" id="PR00411">
    <property type="entry name" value="PNDRDTASEI"/>
</dbReference>
<keyword evidence="5" id="KW-0411">Iron-sulfur</keyword>
<dbReference type="AlphaFoldDB" id="A0AAW6U188"/>
<name>A0AAW6U188_9BACT</name>